<dbReference type="EC" id="2.7.4.-" evidence="4"/>
<dbReference type="RefSeq" id="WP_160366749.1">
    <property type="nucleotide sequence ID" value="NZ_JACEIB010000007.1"/>
</dbReference>
<keyword evidence="3 4" id="KW-0418">Kinase</keyword>
<proteinExistence type="inferred from homology"/>
<comment type="function">
    <text evidence="4">Uses inorganic polyphosphate (polyP) as a donor to convert GDP to GTP or ADP to ATP.</text>
</comment>
<accession>A0A838L6M4</accession>
<comment type="caution">
    <text evidence="6">The sequence shown here is derived from an EMBL/GenBank/DDBJ whole genome shotgun (WGS) entry which is preliminary data.</text>
</comment>
<dbReference type="GO" id="GO:0006793">
    <property type="term" value="P:phosphorus metabolic process"/>
    <property type="evidence" value="ECO:0007669"/>
    <property type="project" value="InterPro"/>
</dbReference>
<evidence type="ECO:0000256" key="2">
    <source>
        <dbReference type="ARBA" id="ARBA00022679"/>
    </source>
</evidence>
<evidence type="ECO:0000256" key="1">
    <source>
        <dbReference type="ARBA" id="ARBA00009924"/>
    </source>
</evidence>
<evidence type="ECO:0000313" key="6">
    <source>
        <dbReference type="EMBL" id="MBA2934981.1"/>
    </source>
</evidence>
<sequence>MLGIQDYEAMVAPLNRELIEMARWVAETGQRLLILFEGRDTAGKGGAIFAFSRLLNPRQCRVVALSAPTEREQGQWYFQRYVPHLPAKGEIVLFDRSWYNRAGVERVMGYCTETEAQDFLQSVPGFEKQLVDHGITLVKYWLACDQERQEERFADRRNNPSKRWKLSPVDIASRTKYEAYTEAREEMLRATHTDHAPWTIVDFNDQAMGRLTLIRDLLDRLPDTTLPLPEIDWPPLDGPPGRERYEVIQPLPDYRPPQM</sequence>
<feature type="domain" description="Polyphosphate kinase-2-related" evidence="5">
    <location>
        <begin position="5"/>
        <end position="223"/>
    </location>
</feature>
<dbReference type="NCBIfam" id="TIGR03707">
    <property type="entry name" value="PPK2_P_aer"/>
    <property type="match status" value="1"/>
</dbReference>
<evidence type="ECO:0000313" key="7">
    <source>
        <dbReference type="Proteomes" id="UP000570166"/>
    </source>
</evidence>
<dbReference type="AlphaFoldDB" id="A0A838L6M4"/>
<dbReference type="GO" id="GO:0008976">
    <property type="term" value="F:polyphosphate kinase activity"/>
    <property type="evidence" value="ECO:0007669"/>
    <property type="project" value="UniProtKB-UniRule"/>
</dbReference>
<dbReference type="PANTHER" id="PTHR34383">
    <property type="entry name" value="POLYPHOSPHATE:AMP PHOSPHOTRANSFERASE-RELATED"/>
    <property type="match status" value="1"/>
</dbReference>
<organism evidence="6 7">
    <name type="scientific">Sphingomonas chungangi</name>
    <dbReference type="NCBI Taxonomy" id="2683589"/>
    <lineage>
        <taxon>Bacteria</taxon>
        <taxon>Pseudomonadati</taxon>
        <taxon>Pseudomonadota</taxon>
        <taxon>Alphaproteobacteria</taxon>
        <taxon>Sphingomonadales</taxon>
        <taxon>Sphingomonadaceae</taxon>
        <taxon>Sphingomonas</taxon>
    </lineage>
</organism>
<evidence type="ECO:0000259" key="5">
    <source>
        <dbReference type="Pfam" id="PF03976"/>
    </source>
</evidence>
<dbReference type="PANTHER" id="PTHR34383:SF1">
    <property type="entry name" value="ADP-POLYPHOSPHATE PHOSPHOTRANSFERASE"/>
    <property type="match status" value="1"/>
</dbReference>
<dbReference type="PIRSF" id="PIRSF028756">
    <property type="entry name" value="PPK2_prd"/>
    <property type="match status" value="1"/>
</dbReference>
<keyword evidence="2 4" id="KW-0808">Transferase</keyword>
<dbReference type="InterPro" id="IPR022486">
    <property type="entry name" value="PPK2_PA0141"/>
</dbReference>
<reference evidence="6 7" key="1">
    <citation type="submission" date="2020-07" db="EMBL/GenBank/DDBJ databases">
        <authorList>
            <person name="Sun Q."/>
        </authorList>
    </citation>
    <scope>NUCLEOTIDE SEQUENCE [LARGE SCALE GENOMIC DNA]</scope>
    <source>
        <strain evidence="6 7">CGMCC 1.13654</strain>
    </source>
</reference>
<comment type="subunit">
    <text evidence="4">Homotetramer.</text>
</comment>
<evidence type="ECO:0000256" key="3">
    <source>
        <dbReference type="ARBA" id="ARBA00022777"/>
    </source>
</evidence>
<evidence type="ECO:0000256" key="4">
    <source>
        <dbReference type="RuleBase" id="RU369062"/>
    </source>
</evidence>
<dbReference type="InterPro" id="IPR022488">
    <property type="entry name" value="PPK2-related"/>
</dbReference>
<dbReference type="Pfam" id="PF03976">
    <property type="entry name" value="PPK2"/>
    <property type="match status" value="1"/>
</dbReference>
<dbReference type="Gene3D" id="3.40.50.300">
    <property type="entry name" value="P-loop containing nucleotide triphosphate hydrolases"/>
    <property type="match status" value="1"/>
</dbReference>
<dbReference type="EMBL" id="JACEIB010000007">
    <property type="protein sequence ID" value="MBA2934981.1"/>
    <property type="molecule type" value="Genomic_DNA"/>
</dbReference>
<keyword evidence="7" id="KW-1185">Reference proteome</keyword>
<dbReference type="InterPro" id="IPR016898">
    <property type="entry name" value="Polyphosphate_phosphotransfera"/>
</dbReference>
<protein>
    <recommendedName>
        <fullName evidence="4">ADP/GDP-polyphosphate phosphotransferase</fullName>
        <ecNumber evidence="4">2.7.4.-</ecNumber>
    </recommendedName>
    <alternativeName>
        <fullName evidence="4">Polyphosphate kinase PPK2</fullName>
    </alternativeName>
</protein>
<dbReference type="SUPFAM" id="SSF52540">
    <property type="entry name" value="P-loop containing nucleoside triphosphate hydrolases"/>
    <property type="match status" value="1"/>
</dbReference>
<dbReference type="InterPro" id="IPR027417">
    <property type="entry name" value="P-loop_NTPase"/>
</dbReference>
<dbReference type="Proteomes" id="UP000570166">
    <property type="component" value="Unassembled WGS sequence"/>
</dbReference>
<gene>
    <name evidence="6" type="primary">ppk2</name>
    <name evidence="6" type="ORF">HZF05_12820</name>
</gene>
<comment type="similarity">
    <text evidence="1 4">Belongs to the polyphosphate kinase 2 (PPK2) family. Class I subfamily.</text>
</comment>
<name>A0A838L6M4_9SPHN</name>